<evidence type="ECO:0000259" key="10">
    <source>
        <dbReference type="Pfam" id="PF00275"/>
    </source>
</evidence>
<feature type="binding site" evidence="9">
    <location>
        <position position="208"/>
    </location>
    <ligand>
        <name>3-phosphoshikimate</name>
        <dbReference type="ChEBI" id="CHEBI:145989"/>
    </ligand>
</feature>
<dbReference type="GO" id="GO:0008652">
    <property type="term" value="P:amino acid biosynthetic process"/>
    <property type="evidence" value="ECO:0007669"/>
    <property type="project" value="UniProtKB-KW"/>
</dbReference>
<dbReference type="EMBL" id="JXLC01000032">
    <property type="protein sequence ID" value="OJG86523.1"/>
    <property type="molecule type" value="Genomic_DNA"/>
</dbReference>
<feature type="binding site" evidence="9">
    <location>
        <position position="132"/>
    </location>
    <ligand>
        <name>phosphoenolpyruvate</name>
        <dbReference type="ChEBI" id="CHEBI:58702"/>
    </ligand>
</feature>
<evidence type="ECO:0000256" key="2">
    <source>
        <dbReference type="ARBA" id="ARBA00004811"/>
    </source>
</evidence>
<keyword evidence="5 9" id="KW-0028">Amino-acid biosynthesis</keyword>
<keyword evidence="7 9" id="KW-0057">Aromatic amino acid biosynthesis</keyword>
<feature type="binding site" evidence="9">
    <location>
        <position position="60"/>
    </location>
    <ligand>
        <name>phosphoenolpyruvate</name>
        <dbReference type="ChEBI" id="CHEBI:58702"/>
    </ligand>
</feature>
<dbReference type="PROSITE" id="PS00885">
    <property type="entry name" value="EPSP_SYNTHASE_2"/>
    <property type="match status" value="1"/>
</dbReference>
<comment type="caution">
    <text evidence="11">The sequence shown here is derived from an EMBL/GenBank/DDBJ whole genome shotgun (WGS) entry which is preliminary data.</text>
</comment>
<dbReference type="Pfam" id="PF00275">
    <property type="entry name" value="EPSP_synthase"/>
    <property type="match status" value="1"/>
</dbReference>
<dbReference type="SUPFAM" id="SSF55205">
    <property type="entry name" value="EPT/RTPC-like"/>
    <property type="match status" value="1"/>
</dbReference>
<evidence type="ECO:0000256" key="3">
    <source>
        <dbReference type="ARBA" id="ARBA00009948"/>
    </source>
</evidence>
<dbReference type="InterPro" id="IPR036968">
    <property type="entry name" value="Enolpyruvate_Tfrase_sf"/>
</dbReference>
<comment type="caution">
    <text evidence="9">Lacks conserved residue(s) required for the propagation of feature annotation.</text>
</comment>
<evidence type="ECO:0000256" key="7">
    <source>
        <dbReference type="ARBA" id="ARBA00023141"/>
    </source>
</evidence>
<comment type="function">
    <text evidence="1 9">Catalyzes the transfer of the enolpyruvyl moiety of phosphoenolpyruvate (PEP) to the 5-hydroxyl of shikimate-3-phosphate (S3P) to produce enolpyruvyl shikimate-3-phosphate and inorganic phosphate.</text>
</comment>
<comment type="subcellular location">
    <subcellularLocation>
        <location evidence="9">Cytoplasm</location>
    </subcellularLocation>
</comment>
<evidence type="ECO:0000256" key="8">
    <source>
        <dbReference type="ARBA" id="ARBA00044633"/>
    </source>
</evidence>
<dbReference type="GO" id="GO:0005737">
    <property type="term" value="C:cytoplasm"/>
    <property type="evidence" value="ECO:0007669"/>
    <property type="project" value="UniProtKB-SubCell"/>
</dbReference>
<feature type="binding site" evidence="9">
    <location>
        <position position="353"/>
    </location>
    <ligand>
        <name>3-phosphoshikimate</name>
        <dbReference type="ChEBI" id="CHEBI:145989"/>
    </ligand>
</feature>
<keyword evidence="4 9" id="KW-0963">Cytoplasm</keyword>
<evidence type="ECO:0000256" key="9">
    <source>
        <dbReference type="HAMAP-Rule" id="MF_00210"/>
    </source>
</evidence>
<dbReference type="FunFam" id="3.65.10.10:FF:000005">
    <property type="entry name" value="3-phosphoshikimate 1-carboxyvinyltransferase"/>
    <property type="match status" value="1"/>
</dbReference>
<comment type="pathway">
    <text evidence="2 9">Metabolic intermediate biosynthesis; chorismate biosynthesis; chorismate from D-erythrose 4-phosphate and phosphoenolpyruvate: step 6/7.</text>
</comment>
<feature type="binding site" evidence="9">
    <location>
        <position position="60"/>
    </location>
    <ligand>
        <name>3-phosphoshikimate</name>
        <dbReference type="ChEBI" id="CHEBI:145989"/>
    </ligand>
</feature>
<dbReference type="HAMAP" id="MF_00210">
    <property type="entry name" value="EPSP_synth"/>
    <property type="match status" value="1"/>
</dbReference>
<dbReference type="InterPro" id="IPR001986">
    <property type="entry name" value="Enolpyruvate_Tfrase_dom"/>
</dbReference>
<evidence type="ECO:0000313" key="12">
    <source>
        <dbReference type="Proteomes" id="UP000183039"/>
    </source>
</evidence>
<dbReference type="PANTHER" id="PTHR21090">
    <property type="entry name" value="AROM/DEHYDROQUINATE SYNTHASE"/>
    <property type="match status" value="1"/>
</dbReference>
<feature type="binding site" evidence="9">
    <location>
        <position position="160"/>
    </location>
    <ligand>
        <name>phosphoenolpyruvate</name>
        <dbReference type="ChEBI" id="CHEBI:58702"/>
    </ligand>
</feature>
<evidence type="ECO:0000256" key="6">
    <source>
        <dbReference type="ARBA" id="ARBA00022679"/>
    </source>
</evidence>
<feature type="binding site" evidence="9">
    <location>
        <position position="206"/>
    </location>
    <ligand>
        <name>3-phosphoshikimate</name>
        <dbReference type="ChEBI" id="CHEBI:145989"/>
    </ligand>
</feature>
<dbReference type="Proteomes" id="UP000183039">
    <property type="component" value="Unassembled WGS sequence"/>
</dbReference>
<comment type="catalytic activity">
    <reaction evidence="8">
        <text>3-phosphoshikimate + phosphoenolpyruvate = 5-O-(1-carboxyvinyl)-3-phosphoshikimate + phosphate</text>
        <dbReference type="Rhea" id="RHEA:21256"/>
        <dbReference type="ChEBI" id="CHEBI:43474"/>
        <dbReference type="ChEBI" id="CHEBI:57701"/>
        <dbReference type="ChEBI" id="CHEBI:58702"/>
        <dbReference type="ChEBI" id="CHEBI:145989"/>
        <dbReference type="EC" id="2.5.1.19"/>
    </reaction>
    <physiologicalReaction direction="left-to-right" evidence="8">
        <dbReference type="Rhea" id="RHEA:21257"/>
    </physiologicalReaction>
</comment>
<evidence type="ECO:0000256" key="4">
    <source>
        <dbReference type="ARBA" id="ARBA00022490"/>
    </source>
</evidence>
<dbReference type="GO" id="GO:0003866">
    <property type="term" value="F:3-phosphoshikimate 1-carboxyvinyltransferase activity"/>
    <property type="evidence" value="ECO:0007669"/>
    <property type="project" value="UniProtKB-UniRule"/>
</dbReference>
<feature type="active site" description="Proton acceptor" evidence="9">
    <location>
        <position position="353"/>
    </location>
</feature>
<dbReference type="InterPro" id="IPR023193">
    <property type="entry name" value="EPSP_synthase_CS"/>
</dbReference>
<dbReference type="PROSITE" id="PS00104">
    <property type="entry name" value="EPSP_SYNTHASE_1"/>
    <property type="match status" value="1"/>
</dbReference>
<comment type="similarity">
    <text evidence="3 9">Belongs to the EPSP synthase family.</text>
</comment>
<gene>
    <name evidence="9" type="primary">aroA</name>
    <name evidence="11" type="ORF">RV15_GL002382</name>
</gene>
<reference evidence="11 12" key="1">
    <citation type="submission" date="2014-12" db="EMBL/GenBank/DDBJ databases">
        <title>Draft genome sequences of 29 type strains of Enterococci.</title>
        <authorList>
            <person name="Zhong Z."/>
            <person name="Sun Z."/>
            <person name="Liu W."/>
            <person name="Zhang W."/>
            <person name="Zhang H."/>
        </authorList>
    </citation>
    <scope>NUCLEOTIDE SEQUENCE [LARGE SCALE GENOMIC DNA]</scope>
    <source>
        <strain evidence="11 12">DSM 22801</strain>
    </source>
</reference>
<accession>A0AA91GG48</accession>
<dbReference type="Gene3D" id="3.65.10.10">
    <property type="entry name" value="Enolpyruvate transferase domain"/>
    <property type="match status" value="2"/>
</dbReference>
<dbReference type="PIRSF" id="PIRSF000505">
    <property type="entry name" value="EPSPS"/>
    <property type="match status" value="1"/>
</dbReference>
<dbReference type="AlphaFoldDB" id="A0AA91GG48"/>
<evidence type="ECO:0000256" key="1">
    <source>
        <dbReference type="ARBA" id="ARBA00002174"/>
    </source>
</evidence>
<dbReference type="InterPro" id="IPR006264">
    <property type="entry name" value="EPSP_synthase"/>
</dbReference>
<feature type="binding site" evidence="9">
    <location>
        <position position="380"/>
    </location>
    <ligand>
        <name>3-phosphoshikimate</name>
        <dbReference type="ChEBI" id="CHEBI:145989"/>
    </ligand>
</feature>
<dbReference type="CDD" id="cd01556">
    <property type="entry name" value="EPSP_synthase"/>
    <property type="match status" value="1"/>
</dbReference>
<protein>
    <recommendedName>
        <fullName evidence="9">3-phosphoshikimate 1-carboxyvinyltransferase</fullName>
        <ecNumber evidence="9">2.5.1.19</ecNumber>
    </recommendedName>
    <alternativeName>
        <fullName evidence="9">5-enolpyruvylshikimate-3-phosphate synthase</fullName>
        <shortName evidence="9">EPSP synthase</shortName>
        <shortName evidence="9">EPSPS</shortName>
    </alternativeName>
</protein>
<sequence length="467" mass="50665">MPFYNEIGRMRRTDDEKHKLKQSEMSLTDLYYAFKIRRDTLDLVTNKIGLNGIIDVPSDKSISHRSIMFGAIAQGKTTIKNFLRGDDCLSTLKAFQDLGVNIEDDGEVITVQGTGFSGLKQAKQAIDVGNSGTTIRLIMGILAGTSFTSQLFGDHSIAKRPMNRVMLPINQMGAECTGHDGTEFPPLTVKGTTNLRPIQYQMPVASAQVKSAILFAALQAHGESVIVEKEKTRDHTEDMIRQFGGDITVSGKEIRINGPQNLVGQDVVVPGDISSAAFFLVAGLIIPDSRITLNNVGLNPTRTGIIDVIQQMGGNLAIQETGNAMNKAGSLIVETSELKGIEISGEIIPRLIDELPIIALLATQAEGATTIRDAEELKVKETNRIDAVATELNKMGADIQPTDDGLIIHGKTPLHHAKVTSYGDHRIGMMLQIAALLVKDGAVELDKAEAISVSYPSFFNDLNKLYQ</sequence>
<dbReference type="GO" id="GO:0009073">
    <property type="term" value="P:aromatic amino acid family biosynthetic process"/>
    <property type="evidence" value="ECO:0007669"/>
    <property type="project" value="UniProtKB-KW"/>
</dbReference>
<evidence type="ECO:0000313" key="11">
    <source>
        <dbReference type="EMBL" id="OJG86523.1"/>
    </source>
</evidence>
<feature type="binding site" evidence="9">
    <location>
        <position position="384"/>
    </location>
    <ligand>
        <name>phosphoenolpyruvate</name>
        <dbReference type="ChEBI" id="CHEBI:58702"/>
    </ligand>
</feature>
<dbReference type="NCBIfam" id="TIGR01356">
    <property type="entry name" value="aroA"/>
    <property type="match status" value="1"/>
</dbReference>
<feature type="binding site" evidence="9">
    <location>
        <position position="208"/>
    </location>
    <ligand>
        <name>phosphoenolpyruvate</name>
        <dbReference type="ChEBI" id="CHEBI:58702"/>
    </ligand>
</feature>
<feature type="binding site" evidence="9">
    <location>
        <position position="65"/>
    </location>
    <ligand>
        <name>3-phosphoshikimate</name>
        <dbReference type="ChEBI" id="CHEBI:145989"/>
    </ligand>
</feature>
<dbReference type="PANTHER" id="PTHR21090:SF5">
    <property type="entry name" value="PENTAFUNCTIONAL AROM POLYPEPTIDE"/>
    <property type="match status" value="1"/>
</dbReference>
<dbReference type="FunFam" id="3.65.10.10:FF:000006">
    <property type="entry name" value="3-phosphoshikimate 1-carboxyvinyltransferase"/>
    <property type="match status" value="1"/>
</dbReference>
<keyword evidence="6 9" id="KW-0808">Transferase</keyword>
<dbReference type="GO" id="GO:0009423">
    <property type="term" value="P:chorismate biosynthetic process"/>
    <property type="evidence" value="ECO:0007669"/>
    <property type="project" value="UniProtKB-UniRule"/>
</dbReference>
<feature type="binding site" evidence="9">
    <location>
        <position position="426"/>
    </location>
    <ligand>
        <name>phosphoenolpyruvate</name>
        <dbReference type="ChEBI" id="CHEBI:58702"/>
    </ligand>
</feature>
<dbReference type="InterPro" id="IPR013792">
    <property type="entry name" value="RNA3'P_cycl/enolpyr_Trfase_a/b"/>
</dbReference>
<feature type="binding site" evidence="9">
    <location>
        <position position="61"/>
    </location>
    <ligand>
        <name>3-phosphoshikimate</name>
        <dbReference type="ChEBI" id="CHEBI:145989"/>
    </ligand>
</feature>
<dbReference type="EC" id="2.5.1.19" evidence="9"/>
<feature type="domain" description="Enolpyruvate transferase" evidence="10">
    <location>
        <begin position="49"/>
        <end position="462"/>
    </location>
</feature>
<evidence type="ECO:0000256" key="5">
    <source>
        <dbReference type="ARBA" id="ARBA00022605"/>
    </source>
</evidence>
<name>A0AA91GG48_9ENTE</name>
<organism evidence="11 12">
    <name type="scientific">Enterococcus silesiacus</name>
    <dbReference type="NCBI Taxonomy" id="332949"/>
    <lineage>
        <taxon>Bacteria</taxon>
        <taxon>Bacillati</taxon>
        <taxon>Bacillota</taxon>
        <taxon>Bacilli</taxon>
        <taxon>Lactobacillales</taxon>
        <taxon>Enterococcaceae</taxon>
        <taxon>Enterococcus</taxon>
    </lineage>
</organism>
<proteinExistence type="inferred from homology"/>
<comment type="subunit">
    <text evidence="9">Monomer.</text>
</comment>